<gene>
    <name evidence="3" type="ORF">Ctob_012698</name>
</gene>
<feature type="compositionally biased region" description="Basic and acidic residues" evidence="2">
    <location>
        <begin position="195"/>
        <end position="237"/>
    </location>
</feature>
<dbReference type="Proteomes" id="UP000037460">
    <property type="component" value="Unassembled WGS sequence"/>
</dbReference>
<reference evidence="4" key="1">
    <citation type="journal article" date="2015" name="PLoS Genet.">
        <title>Genome Sequence and Transcriptome Analyses of Chrysochromulina tobin: Metabolic Tools for Enhanced Algal Fitness in the Prominent Order Prymnesiales (Haptophyceae).</title>
        <authorList>
            <person name="Hovde B.T."/>
            <person name="Deodato C.R."/>
            <person name="Hunsperger H.M."/>
            <person name="Ryken S.A."/>
            <person name="Yost W."/>
            <person name="Jha R.K."/>
            <person name="Patterson J."/>
            <person name="Monnat R.J. Jr."/>
            <person name="Barlow S.B."/>
            <person name="Starkenburg S.R."/>
            <person name="Cattolico R.A."/>
        </authorList>
    </citation>
    <scope>NUCLEOTIDE SEQUENCE</scope>
    <source>
        <strain evidence="4">CCMP291</strain>
    </source>
</reference>
<feature type="coiled-coil region" evidence="1">
    <location>
        <begin position="309"/>
        <end position="350"/>
    </location>
</feature>
<comment type="caution">
    <text evidence="3">The sequence shown here is derived from an EMBL/GenBank/DDBJ whole genome shotgun (WGS) entry which is preliminary data.</text>
</comment>
<evidence type="ECO:0000256" key="1">
    <source>
        <dbReference type="SAM" id="Coils"/>
    </source>
</evidence>
<dbReference type="PROSITE" id="PS50096">
    <property type="entry name" value="IQ"/>
    <property type="match status" value="1"/>
</dbReference>
<evidence type="ECO:0000313" key="4">
    <source>
        <dbReference type="Proteomes" id="UP000037460"/>
    </source>
</evidence>
<name>A0A0M0K888_9EUKA</name>
<organism evidence="3 4">
    <name type="scientific">Chrysochromulina tobinii</name>
    <dbReference type="NCBI Taxonomy" id="1460289"/>
    <lineage>
        <taxon>Eukaryota</taxon>
        <taxon>Haptista</taxon>
        <taxon>Haptophyta</taxon>
        <taxon>Prymnesiophyceae</taxon>
        <taxon>Prymnesiales</taxon>
        <taxon>Chrysochromulinaceae</taxon>
        <taxon>Chrysochromulina</taxon>
    </lineage>
</organism>
<keyword evidence="1" id="KW-0175">Coiled coil</keyword>
<keyword evidence="4" id="KW-1185">Reference proteome</keyword>
<dbReference type="EMBL" id="JWZX01001160">
    <property type="protein sequence ID" value="KOO34608.1"/>
    <property type="molecule type" value="Genomic_DNA"/>
</dbReference>
<feature type="region of interest" description="Disordered" evidence="2">
    <location>
        <begin position="186"/>
        <end position="237"/>
    </location>
</feature>
<sequence length="378" mass="42843">MKRGASGRLQVQAIKAHVEAQTETAQQLQSDAAKKLQAFARGIADRSWFKRSSEKAQAIVREISSDGAKVQPSNAETSTRKLADAIFKCLVGEAPCARAERDETELARVATEFRRVQGELRRVQKDADSLRQDLKLKGAETDSLRRQLEFRELVEVHAELTKAKSEEITKAPATVGSSKLPVVSLRDSDTDEMAEERTKEMAEERAKDMAEERTKEMAEERAKDMAEERTKEMAEERAKLQVECSKLQRQIQRIESERDQKVERLEAEKAQAQAAAAKALEATEMFRAQLKAGNQFSWRSQLAERDKEIQSSRATIEGLRSQLQATERKAELRRTTVSQLEEQLRAAEEVGRFHSQLVHQLENQLEQQKKIVSERGTL</sequence>
<accession>A0A0M0K888</accession>
<dbReference type="AlphaFoldDB" id="A0A0M0K888"/>
<proteinExistence type="predicted"/>
<evidence type="ECO:0000313" key="3">
    <source>
        <dbReference type="EMBL" id="KOO34608.1"/>
    </source>
</evidence>
<protein>
    <submittedName>
        <fullName evidence="3">Uncharacterized protein</fullName>
    </submittedName>
</protein>
<evidence type="ECO:0000256" key="2">
    <source>
        <dbReference type="SAM" id="MobiDB-lite"/>
    </source>
</evidence>